<evidence type="ECO:0000259" key="2">
    <source>
        <dbReference type="Pfam" id="PF20434"/>
    </source>
</evidence>
<dbReference type="STRING" id="1799789.AX660_22335"/>
<dbReference type="RefSeq" id="WP_068380965.1">
    <property type="nucleotide sequence ID" value="NZ_LSNE01000011.1"/>
</dbReference>
<dbReference type="SUPFAM" id="SSF53474">
    <property type="entry name" value="alpha/beta-Hydrolases"/>
    <property type="match status" value="1"/>
</dbReference>
<dbReference type="GO" id="GO:0016787">
    <property type="term" value="F:hydrolase activity"/>
    <property type="evidence" value="ECO:0007669"/>
    <property type="project" value="UniProtKB-KW"/>
</dbReference>
<dbReference type="OrthoDB" id="9775851at2"/>
<sequence length="293" mass="32406">MRIVIKRSLLLAIFVGSLSFSNTLYASAFKGLLEDILIGQIEGVKLSINIAFPDSKSEEPRGVLLFIHGGGFKSGDKKDKNAQIQRFAKRGFVAASAMYRLSPDHRFPAQIEDIKLAIRFLKSNANQYHINPQRIIVTGASAGSYLAVMAGVTGNADGFSKHGLYTEYDSSVRAVAAQSAPIADFSAPQYHNSLTVQRLAPLNADNLVEVLLAMSPVTYLDSQDPPFFLSHGDADPIVPVTMSRDFAKELQKRQHNFEYHEVKGGTHSLNRSTPQQAKQVYAKYLEFINKWTQ</sequence>
<dbReference type="Gene3D" id="3.40.50.1820">
    <property type="entry name" value="alpha/beta hydrolase"/>
    <property type="match status" value="1"/>
</dbReference>
<protein>
    <recommendedName>
        <fullName evidence="2">BD-FAE-like domain-containing protein</fullName>
    </recommendedName>
</protein>
<dbReference type="InterPro" id="IPR029058">
    <property type="entry name" value="AB_hydrolase_fold"/>
</dbReference>
<dbReference type="Proteomes" id="UP000070299">
    <property type="component" value="Unassembled WGS sequence"/>
</dbReference>
<evidence type="ECO:0000313" key="4">
    <source>
        <dbReference type="Proteomes" id="UP000070299"/>
    </source>
</evidence>
<comment type="caution">
    <text evidence="3">The sequence shown here is derived from an EMBL/GenBank/DDBJ whole genome shotgun (WGS) entry which is preliminary data.</text>
</comment>
<evidence type="ECO:0000256" key="1">
    <source>
        <dbReference type="ARBA" id="ARBA00022801"/>
    </source>
</evidence>
<gene>
    <name evidence="3" type="ORF">AX660_22335</name>
</gene>
<evidence type="ECO:0000313" key="3">
    <source>
        <dbReference type="EMBL" id="KXI27456.1"/>
    </source>
</evidence>
<reference evidence="4" key="1">
    <citation type="submission" date="2016-02" db="EMBL/GenBank/DDBJ databases">
        <authorList>
            <person name="Schultz-Johansen M."/>
            <person name="Glaring M.A."/>
            <person name="Bech P.K."/>
            <person name="Stougaard P."/>
        </authorList>
    </citation>
    <scope>NUCLEOTIDE SEQUENCE [LARGE SCALE GENOMIC DNA]</scope>
    <source>
        <strain evidence="4">S66</strain>
    </source>
</reference>
<feature type="domain" description="BD-FAE-like" evidence="2">
    <location>
        <begin position="50"/>
        <end position="250"/>
    </location>
</feature>
<organism evidence="3 4">
    <name type="scientific">Paraglaciecola hydrolytica</name>
    <dbReference type="NCBI Taxonomy" id="1799789"/>
    <lineage>
        <taxon>Bacteria</taxon>
        <taxon>Pseudomonadati</taxon>
        <taxon>Pseudomonadota</taxon>
        <taxon>Gammaproteobacteria</taxon>
        <taxon>Alteromonadales</taxon>
        <taxon>Alteromonadaceae</taxon>
        <taxon>Paraglaciecola</taxon>
    </lineage>
</organism>
<name>A0A148KMC0_9ALTE</name>
<keyword evidence="1" id="KW-0378">Hydrolase</keyword>
<dbReference type="InterPro" id="IPR049492">
    <property type="entry name" value="BD-FAE-like_dom"/>
</dbReference>
<dbReference type="PANTHER" id="PTHR48081">
    <property type="entry name" value="AB HYDROLASE SUPERFAMILY PROTEIN C4A8.06C"/>
    <property type="match status" value="1"/>
</dbReference>
<accession>A0A148KMC0</accession>
<dbReference type="InterPro" id="IPR050300">
    <property type="entry name" value="GDXG_lipolytic_enzyme"/>
</dbReference>
<dbReference type="AlphaFoldDB" id="A0A148KMC0"/>
<dbReference type="Pfam" id="PF20434">
    <property type="entry name" value="BD-FAE"/>
    <property type="match status" value="1"/>
</dbReference>
<keyword evidence="4" id="KW-1185">Reference proteome</keyword>
<dbReference type="EMBL" id="LSNE01000011">
    <property type="protein sequence ID" value="KXI27456.1"/>
    <property type="molecule type" value="Genomic_DNA"/>
</dbReference>
<proteinExistence type="predicted"/>
<dbReference type="PANTHER" id="PTHR48081:SF13">
    <property type="entry name" value="ALPHA_BETA HYDROLASE"/>
    <property type="match status" value="1"/>
</dbReference>